<evidence type="ECO:0000256" key="1">
    <source>
        <dbReference type="SAM" id="MobiDB-lite"/>
    </source>
</evidence>
<evidence type="ECO:0008006" key="4">
    <source>
        <dbReference type="Google" id="ProtNLM"/>
    </source>
</evidence>
<accession>A0A9P6U993</accession>
<feature type="region of interest" description="Disordered" evidence="1">
    <location>
        <begin position="110"/>
        <end position="131"/>
    </location>
</feature>
<gene>
    <name evidence="2" type="ORF">BG011_003133</name>
</gene>
<proteinExistence type="predicted"/>
<organism evidence="2 3">
    <name type="scientific">Mortierella polycephala</name>
    <dbReference type="NCBI Taxonomy" id="41804"/>
    <lineage>
        <taxon>Eukaryota</taxon>
        <taxon>Fungi</taxon>
        <taxon>Fungi incertae sedis</taxon>
        <taxon>Mucoromycota</taxon>
        <taxon>Mortierellomycotina</taxon>
        <taxon>Mortierellomycetes</taxon>
        <taxon>Mortierellales</taxon>
        <taxon>Mortierellaceae</taxon>
        <taxon>Mortierella</taxon>
    </lineage>
</organism>
<evidence type="ECO:0000313" key="3">
    <source>
        <dbReference type="Proteomes" id="UP000726737"/>
    </source>
</evidence>
<dbReference type="Proteomes" id="UP000726737">
    <property type="component" value="Unassembled WGS sequence"/>
</dbReference>
<evidence type="ECO:0000313" key="2">
    <source>
        <dbReference type="EMBL" id="KAG0266146.1"/>
    </source>
</evidence>
<feature type="compositionally biased region" description="Polar residues" evidence="1">
    <location>
        <begin position="110"/>
        <end position="128"/>
    </location>
</feature>
<dbReference type="EMBL" id="JAAAJA010000021">
    <property type="protein sequence ID" value="KAG0266146.1"/>
    <property type="molecule type" value="Genomic_DNA"/>
</dbReference>
<reference evidence="2" key="1">
    <citation type="journal article" date="2020" name="Fungal Divers.">
        <title>Resolving the Mortierellaceae phylogeny through synthesis of multi-gene phylogenetics and phylogenomics.</title>
        <authorList>
            <person name="Vandepol N."/>
            <person name="Liber J."/>
            <person name="Desiro A."/>
            <person name="Na H."/>
            <person name="Kennedy M."/>
            <person name="Barry K."/>
            <person name="Grigoriev I.V."/>
            <person name="Miller A.N."/>
            <person name="O'Donnell K."/>
            <person name="Stajich J.E."/>
            <person name="Bonito G."/>
        </authorList>
    </citation>
    <scope>NUCLEOTIDE SEQUENCE</scope>
    <source>
        <strain evidence="2">KOD948</strain>
    </source>
</reference>
<protein>
    <recommendedName>
        <fullName evidence="4">F-box domain-containing protein</fullName>
    </recommendedName>
</protein>
<dbReference type="OrthoDB" id="2403612at2759"/>
<dbReference type="AlphaFoldDB" id="A0A9P6U993"/>
<sequence length="331" mass="37779">MNAESLSVGLFPAPGKLNPFQIPEILFVLGQYLPLWKKPHGYAREFDPTVFLACLQVCKLWRYTLITHLWHVYEESTMFWIPLEVLIKNLKYFRFADNWGIVTITAGSRNGPKNGSGTNGQEAQATTRSEQRDVALRKNADLRHWTLKGADSDRDTPMSTWTVETVASHESLRSLELMYWTLEISAIENLLFRNKRRLKTFTLNQCRYREAPLAALGHGEDPMSGFLTLAQVPTACPDLQKIILKPDRTPVQQAKGNPPSELDTYGWAARLILGLTYTEGQQVKLRCGIEAMRKIRAGMIKLKPLERPFDSLNFERSDTGVEDKIEVVLRW</sequence>
<name>A0A9P6U993_9FUNG</name>
<keyword evidence="3" id="KW-1185">Reference proteome</keyword>
<comment type="caution">
    <text evidence="2">The sequence shown here is derived from an EMBL/GenBank/DDBJ whole genome shotgun (WGS) entry which is preliminary data.</text>
</comment>